<accession>A0A832I1L2</accession>
<evidence type="ECO:0000256" key="1">
    <source>
        <dbReference type="SAM" id="MobiDB-lite"/>
    </source>
</evidence>
<comment type="caution">
    <text evidence="3">The sequence shown here is derived from an EMBL/GenBank/DDBJ whole genome shotgun (WGS) entry which is preliminary data.</text>
</comment>
<feature type="signal peptide" evidence="2">
    <location>
        <begin position="1"/>
        <end position="22"/>
    </location>
</feature>
<proteinExistence type="predicted"/>
<dbReference type="EMBL" id="DSQF01000012">
    <property type="protein sequence ID" value="HGZ43044.1"/>
    <property type="molecule type" value="Genomic_DNA"/>
</dbReference>
<feature type="region of interest" description="Disordered" evidence="1">
    <location>
        <begin position="180"/>
        <end position="216"/>
    </location>
</feature>
<dbReference type="AlphaFoldDB" id="A0A832I1L2"/>
<evidence type="ECO:0000256" key="2">
    <source>
        <dbReference type="SAM" id="SignalP"/>
    </source>
</evidence>
<sequence>MKLVPLFLAALALAASAPPAHAAELRPGDPLPELAGELLTGEAASLPAAARGRVVLPLMGFSDASRFPVEAWGARFREALAGDSTVSFHEVPMMSGLPVRLARPFINRGMRGGTPPALHGNVMTVWNHTAAWRRRLGGDDRDLAHLVLLARDGTVPWIGAGARDLAGFDGLVARARALAARREWSPSRPGVPSRGAAPATPPRRAARQASPRPVSR</sequence>
<protein>
    <recommendedName>
        <fullName evidence="4">Redoxin domain-containing protein</fullName>
    </recommendedName>
</protein>
<keyword evidence="2" id="KW-0732">Signal</keyword>
<evidence type="ECO:0000313" key="3">
    <source>
        <dbReference type="EMBL" id="HGZ43044.1"/>
    </source>
</evidence>
<reference evidence="3" key="1">
    <citation type="journal article" date="2020" name="mSystems">
        <title>Genome- and Community-Level Interaction Insights into Carbon Utilization and Element Cycling Functions of Hydrothermarchaeota in Hydrothermal Sediment.</title>
        <authorList>
            <person name="Zhou Z."/>
            <person name="Liu Y."/>
            <person name="Xu W."/>
            <person name="Pan J."/>
            <person name="Luo Z.H."/>
            <person name="Li M."/>
        </authorList>
    </citation>
    <scope>NUCLEOTIDE SEQUENCE [LARGE SCALE GENOMIC DNA]</scope>
    <source>
        <strain evidence="3">SpSt-381</strain>
    </source>
</reference>
<organism evidence="3">
    <name type="scientific">Eiseniibacteriota bacterium</name>
    <dbReference type="NCBI Taxonomy" id="2212470"/>
    <lineage>
        <taxon>Bacteria</taxon>
        <taxon>Candidatus Eiseniibacteriota</taxon>
    </lineage>
</organism>
<evidence type="ECO:0008006" key="4">
    <source>
        <dbReference type="Google" id="ProtNLM"/>
    </source>
</evidence>
<feature type="chain" id="PRO_5032689846" description="Redoxin domain-containing protein" evidence="2">
    <location>
        <begin position="23"/>
        <end position="216"/>
    </location>
</feature>
<feature type="compositionally biased region" description="Low complexity" evidence="1">
    <location>
        <begin position="207"/>
        <end position="216"/>
    </location>
</feature>
<gene>
    <name evidence="3" type="ORF">ENR23_06410</name>
</gene>
<name>A0A832I1L2_UNCEI</name>